<reference evidence="1 2" key="1">
    <citation type="journal article" date="2012" name="Int. J. Syst. Evol. Microbiol.">
        <title>Vibrio caribbeanicus sp. nov., isolated from the marine sponge Scleritoderma cyanea.</title>
        <authorList>
            <person name="Hoffmann M."/>
            <person name="Monday S.R."/>
            <person name="Allard M.W."/>
            <person name="Strain E.A."/>
            <person name="Whittaker P."/>
            <person name="Naum M."/>
            <person name="McCarthy P.J."/>
            <person name="Lopez J.V."/>
            <person name="Fischer M."/>
            <person name="Brown E.W."/>
        </authorList>
    </citation>
    <scope>NUCLEOTIDE SEQUENCE [LARGE SCALE GENOMIC DNA]</scope>
    <source>
        <strain evidence="2">DSMZ 21326</strain>
    </source>
</reference>
<comment type="caution">
    <text evidence="1">The sequence shown here is derived from an EMBL/GenBank/DDBJ whole genome shotgun (WGS) entry which is preliminary data.</text>
</comment>
<organism evidence="1 2">
    <name type="scientific">Vibrio sinaloensis DSM 21326</name>
    <dbReference type="NCBI Taxonomy" id="945550"/>
    <lineage>
        <taxon>Bacteria</taxon>
        <taxon>Pseudomonadati</taxon>
        <taxon>Pseudomonadota</taxon>
        <taxon>Gammaproteobacteria</taxon>
        <taxon>Vibrionales</taxon>
        <taxon>Vibrionaceae</taxon>
        <taxon>Vibrio</taxon>
        <taxon>Vibrio oreintalis group</taxon>
    </lineage>
</organism>
<dbReference type="EMBL" id="AEVT01000061">
    <property type="protein sequence ID" value="EGA70192.1"/>
    <property type="molecule type" value="Genomic_DNA"/>
</dbReference>
<sequence length="90" mass="9995">MRNLRASMMTTRLYTSVAMDAKGCLPINFTLLAKLQSLRRATFYALPAVIAVVDRMRVVAADTGEIAPLQKDDQAVAWPINARKRQDATD</sequence>
<name>E8M6Z3_PHOS4</name>
<evidence type="ECO:0000313" key="2">
    <source>
        <dbReference type="Proteomes" id="UP000006228"/>
    </source>
</evidence>
<dbReference type="AlphaFoldDB" id="E8M6Z3"/>
<evidence type="ECO:0000313" key="1">
    <source>
        <dbReference type="EMBL" id="EGA70192.1"/>
    </source>
</evidence>
<proteinExistence type="predicted"/>
<accession>E8M6Z3</accession>
<dbReference type="eggNOG" id="ENOG5031NYS">
    <property type="taxonomic scope" value="Bacteria"/>
</dbReference>
<protein>
    <submittedName>
        <fullName evidence="1">Uncharacterized protein</fullName>
    </submittedName>
</protein>
<dbReference type="Proteomes" id="UP000006228">
    <property type="component" value="Unassembled WGS sequence"/>
</dbReference>
<gene>
    <name evidence="1" type="ORF">VISI1226_04220</name>
</gene>